<dbReference type="EMBL" id="HBFQ01023435">
    <property type="protein sequence ID" value="CAD8842128.1"/>
    <property type="molecule type" value="Transcribed_RNA"/>
</dbReference>
<dbReference type="AlphaFoldDB" id="A0A7S1A558"/>
<dbReference type="SUPFAM" id="SSF54928">
    <property type="entry name" value="RNA-binding domain, RBD"/>
    <property type="match status" value="1"/>
</dbReference>
<feature type="domain" description="RRM" evidence="3">
    <location>
        <begin position="5"/>
        <end position="90"/>
    </location>
</feature>
<dbReference type="GO" id="GO:0003723">
    <property type="term" value="F:RNA binding"/>
    <property type="evidence" value="ECO:0007669"/>
    <property type="project" value="UniProtKB-UniRule"/>
</dbReference>
<feature type="compositionally biased region" description="Basic and acidic residues" evidence="2">
    <location>
        <begin position="100"/>
        <end position="111"/>
    </location>
</feature>
<feature type="region of interest" description="Disordered" evidence="2">
    <location>
        <begin position="129"/>
        <end position="176"/>
    </location>
</feature>
<feature type="compositionally biased region" description="Basic and acidic residues" evidence="2">
    <location>
        <begin position="159"/>
        <end position="176"/>
    </location>
</feature>
<sequence length="274" mass="31067">MTQDRKVFVGGVPQHLNHDDLYAIFSEYAGVKKAWLQNCRENHGCPQNHRGFGFVIFHDSTAIEGLLGNNPSRFVLLRSGAKIEVKRALSSNKLSSHNESVPRQEQKSEKMSDRNFVNLICSVDRENEYKENELDEPKRTGHASWARQQQRRRNGTKKSRQDDEPSAESDRAVEKAITEPVYVSPVSEYPWSSPRTVTLGTFGPETPREDHFSMSRRTLSAPLAAAPGLPQVGNRKFDEQSESEFLVSMLDASLEIHSSTAVAQRREWLSNVIW</sequence>
<dbReference type="InterPro" id="IPR035979">
    <property type="entry name" value="RBD_domain_sf"/>
</dbReference>
<evidence type="ECO:0000259" key="3">
    <source>
        <dbReference type="PROSITE" id="PS50102"/>
    </source>
</evidence>
<gene>
    <name evidence="4" type="ORF">NSCI0253_LOCUS16476</name>
</gene>
<reference evidence="4" key="1">
    <citation type="submission" date="2021-01" db="EMBL/GenBank/DDBJ databases">
        <authorList>
            <person name="Corre E."/>
            <person name="Pelletier E."/>
            <person name="Niang G."/>
            <person name="Scheremetjew M."/>
            <person name="Finn R."/>
            <person name="Kale V."/>
            <person name="Holt S."/>
            <person name="Cochrane G."/>
            <person name="Meng A."/>
            <person name="Brown T."/>
            <person name="Cohen L."/>
        </authorList>
    </citation>
    <scope>NUCLEOTIDE SEQUENCE</scope>
</reference>
<feature type="region of interest" description="Disordered" evidence="2">
    <location>
        <begin position="91"/>
        <end position="111"/>
    </location>
</feature>
<name>A0A7S1A558_NOCSC</name>
<dbReference type="Pfam" id="PF16367">
    <property type="entry name" value="RRM_7"/>
    <property type="match status" value="1"/>
</dbReference>
<keyword evidence="1" id="KW-0694">RNA-binding</keyword>
<feature type="compositionally biased region" description="Basic residues" evidence="2">
    <location>
        <begin position="149"/>
        <end position="158"/>
    </location>
</feature>
<dbReference type="Gene3D" id="3.30.70.330">
    <property type="match status" value="1"/>
</dbReference>
<feature type="compositionally biased region" description="Basic and acidic residues" evidence="2">
    <location>
        <begin position="129"/>
        <end position="139"/>
    </location>
</feature>
<evidence type="ECO:0000313" key="4">
    <source>
        <dbReference type="EMBL" id="CAD8842128.1"/>
    </source>
</evidence>
<proteinExistence type="predicted"/>
<dbReference type="SMART" id="SM00360">
    <property type="entry name" value="RRM"/>
    <property type="match status" value="1"/>
</dbReference>
<accession>A0A7S1A558</accession>
<dbReference type="PROSITE" id="PS50102">
    <property type="entry name" value="RRM"/>
    <property type="match status" value="1"/>
</dbReference>
<protein>
    <recommendedName>
        <fullName evidence="3">RRM domain-containing protein</fullName>
    </recommendedName>
</protein>
<organism evidence="4">
    <name type="scientific">Noctiluca scintillans</name>
    <name type="common">Sea sparkle</name>
    <name type="synonym">Red tide dinoflagellate</name>
    <dbReference type="NCBI Taxonomy" id="2966"/>
    <lineage>
        <taxon>Eukaryota</taxon>
        <taxon>Sar</taxon>
        <taxon>Alveolata</taxon>
        <taxon>Dinophyceae</taxon>
        <taxon>Noctilucales</taxon>
        <taxon>Noctilucaceae</taxon>
        <taxon>Noctiluca</taxon>
    </lineage>
</organism>
<dbReference type="InterPro" id="IPR012677">
    <property type="entry name" value="Nucleotide-bd_a/b_plait_sf"/>
</dbReference>
<dbReference type="InterPro" id="IPR000504">
    <property type="entry name" value="RRM_dom"/>
</dbReference>
<evidence type="ECO:0000256" key="2">
    <source>
        <dbReference type="SAM" id="MobiDB-lite"/>
    </source>
</evidence>
<evidence type="ECO:0000256" key="1">
    <source>
        <dbReference type="PROSITE-ProRule" id="PRU00176"/>
    </source>
</evidence>